<organism evidence="2 3">
    <name type="scientific">Exserohilum turcicum (strain 28A)</name>
    <name type="common">Northern leaf blight fungus</name>
    <name type="synonym">Setosphaeria turcica</name>
    <dbReference type="NCBI Taxonomy" id="671987"/>
    <lineage>
        <taxon>Eukaryota</taxon>
        <taxon>Fungi</taxon>
        <taxon>Dikarya</taxon>
        <taxon>Ascomycota</taxon>
        <taxon>Pezizomycotina</taxon>
        <taxon>Dothideomycetes</taxon>
        <taxon>Pleosporomycetidae</taxon>
        <taxon>Pleosporales</taxon>
        <taxon>Pleosporineae</taxon>
        <taxon>Pleosporaceae</taxon>
        <taxon>Exserohilum</taxon>
    </lineage>
</organism>
<dbReference type="EMBL" id="KB908814">
    <property type="protein sequence ID" value="EOA83887.1"/>
    <property type="molecule type" value="Genomic_DNA"/>
</dbReference>
<evidence type="ECO:0000256" key="1">
    <source>
        <dbReference type="SAM" id="MobiDB-lite"/>
    </source>
</evidence>
<reference evidence="2 3" key="1">
    <citation type="journal article" date="2012" name="PLoS Pathog.">
        <title>Diverse lifestyles and strategies of plant pathogenesis encoded in the genomes of eighteen Dothideomycetes fungi.</title>
        <authorList>
            <person name="Ohm R.A."/>
            <person name="Feau N."/>
            <person name="Henrissat B."/>
            <person name="Schoch C.L."/>
            <person name="Horwitz B.A."/>
            <person name="Barry K.W."/>
            <person name="Condon B.J."/>
            <person name="Copeland A.C."/>
            <person name="Dhillon B."/>
            <person name="Glaser F."/>
            <person name="Hesse C.N."/>
            <person name="Kosti I."/>
            <person name="LaButti K."/>
            <person name="Lindquist E.A."/>
            <person name="Lucas S."/>
            <person name="Salamov A.A."/>
            <person name="Bradshaw R.E."/>
            <person name="Ciuffetti L."/>
            <person name="Hamelin R.C."/>
            <person name="Kema G.H.J."/>
            <person name="Lawrence C."/>
            <person name="Scott J.A."/>
            <person name="Spatafora J.W."/>
            <person name="Turgeon B.G."/>
            <person name="de Wit P.J.G.M."/>
            <person name="Zhong S."/>
            <person name="Goodwin S.B."/>
            <person name="Grigoriev I.V."/>
        </authorList>
    </citation>
    <scope>NUCLEOTIDE SEQUENCE [LARGE SCALE GENOMIC DNA]</scope>
    <source>
        <strain evidence="3">28A</strain>
    </source>
</reference>
<accession>R0K6D1</accession>
<evidence type="ECO:0000313" key="3">
    <source>
        <dbReference type="Proteomes" id="UP000016935"/>
    </source>
</evidence>
<protein>
    <submittedName>
        <fullName evidence="2">Uncharacterized protein</fullName>
    </submittedName>
</protein>
<proteinExistence type="predicted"/>
<dbReference type="eggNOG" id="ENOG502T5FC">
    <property type="taxonomic scope" value="Eukaryota"/>
</dbReference>
<dbReference type="GeneID" id="19404773"/>
<dbReference type="HOGENOM" id="CLU_821515_0_0_1"/>
<evidence type="ECO:0000313" key="2">
    <source>
        <dbReference type="EMBL" id="EOA83887.1"/>
    </source>
</evidence>
<sequence length="293" mass="33130">MCDSTFTFGQRGSHWMQCRSRREHTRLPHQLTRLLASPHLTLLHHVTLGFEDSFLVTWRDASGQDRVDAAGLPPELLQFVGASNRNVAHIRCALGPYNESFFVHDKTSYLWNNLPGKLVAAIQNNVKDGNWIDRPRLVALGADDNFIMLTETNAAVWHLQNYKPLMPLLAQIDMADIHALTLHAYRFDCFLVQTKDGKLVYENIPPHEVPAVQAMVKPILHDTKDAQARRFPRRDSASTAAASPQRRPTLLQQRAQLRREWTEHSQEFTAQAKGVKLSFSLSVNLGGLSRVLG</sequence>
<dbReference type="Proteomes" id="UP000016935">
    <property type="component" value="Unassembled WGS sequence"/>
</dbReference>
<name>R0K6D1_EXST2</name>
<reference evidence="2 3" key="2">
    <citation type="journal article" date="2013" name="PLoS Genet.">
        <title>Comparative genome structure, secondary metabolite, and effector coding capacity across Cochliobolus pathogens.</title>
        <authorList>
            <person name="Condon B.J."/>
            <person name="Leng Y."/>
            <person name="Wu D."/>
            <person name="Bushley K.E."/>
            <person name="Ohm R.A."/>
            <person name="Otillar R."/>
            <person name="Martin J."/>
            <person name="Schackwitz W."/>
            <person name="Grimwood J."/>
            <person name="MohdZainudin N."/>
            <person name="Xue C."/>
            <person name="Wang R."/>
            <person name="Manning V.A."/>
            <person name="Dhillon B."/>
            <person name="Tu Z.J."/>
            <person name="Steffenson B.J."/>
            <person name="Salamov A."/>
            <person name="Sun H."/>
            <person name="Lowry S."/>
            <person name="LaButti K."/>
            <person name="Han J."/>
            <person name="Copeland A."/>
            <person name="Lindquist E."/>
            <person name="Barry K."/>
            <person name="Schmutz J."/>
            <person name="Baker S.E."/>
            <person name="Ciuffetti L.M."/>
            <person name="Grigoriev I.V."/>
            <person name="Zhong S."/>
            <person name="Turgeon B.G."/>
        </authorList>
    </citation>
    <scope>NUCLEOTIDE SEQUENCE [LARGE SCALE GENOMIC DNA]</scope>
    <source>
        <strain evidence="3">28A</strain>
    </source>
</reference>
<dbReference type="AlphaFoldDB" id="R0K6D1"/>
<dbReference type="RefSeq" id="XP_008028142.1">
    <property type="nucleotide sequence ID" value="XM_008029951.1"/>
</dbReference>
<gene>
    <name evidence="2" type="ORF">SETTUDRAFT_42670</name>
</gene>
<feature type="region of interest" description="Disordered" evidence="1">
    <location>
        <begin position="227"/>
        <end position="249"/>
    </location>
</feature>
<keyword evidence="3" id="KW-1185">Reference proteome</keyword>
<dbReference type="OrthoDB" id="5149635at2759"/>
<feature type="compositionally biased region" description="Basic and acidic residues" evidence="1">
    <location>
        <begin position="227"/>
        <end position="236"/>
    </location>
</feature>
<dbReference type="STRING" id="671987.R0K6D1"/>